<dbReference type="EMBL" id="UINC01176148">
    <property type="protein sequence ID" value="SVD83142.1"/>
    <property type="molecule type" value="Genomic_DNA"/>
</dbReference>
<proteinExistence type="predicted"/>
<evidence type="ECO:0000313" key="1">
    <source>
        <dbReference type="EMBL" id="SVD83142.1"/>
    </source>
</evidence>
<dbReference type="Gene3D" id="3.40.630.10">
    <property type="entry name" value="Zn peptidases"/>
    <property type="match status" value="1"/>
</dbReference>
<dbReference type="AlphaFoldDB" id="A0A382YIM9"/>
<sequence>MGGTLPVCALLLDLLDVYTVTFAFGLDDENAHAPDEFFRLDSFGRGQEAYRKLLKRLAQQDGLRG</sequence>
<organism evidence="1">
    <name type="scientific">marine metagenome</name>
    <dbReference type="NCBI Taxonomy" id="408172"/>
    <lineage>
        <taxon>unclassified sequences</taxon>
        <taxon>metagenomes</taxon>
        <taxon>ecological metagenomes</taxon>
    </lineage>
</organism>
<reference evidence="1" key="1">
    <citation type="submission" date="2018-05" db="EMBL/GenBank/DDBJ databases">
        <authorList>
            <person name="Lanie J.A."/>
            <person name="Ng W.-L."/>
            <person name="Kazmierczak K.M."/>
            <person name="Andrzejewski T.M."/>
            <person name="Davidsen T.M."/>
            <person name="Wayne K.J."/>
            <person name="Tettelin H."/>
            <person name="Glass J.I."/>
            <person name="Rusch D."/>
            <person name="Podicherti R."/>
            <person name="Tsui H.-C.T."/>
            <person name="Winkler M.E."/>
        </authorList>
    </citation>
    <scope>NUCLEOTIDE SEQUENCE</scope>
</reference>
<accession>A0A382YIM9</accession>
<evidence type="ECO:0008006" key="2">
    <source>
        <dbReference type="Google" id="ProtNLM"/>
    </source>
</evidence>
<protein>
    <recommendedName>
        <fullName evidence="2">Peptidase M20 dimerisation domain-containing protein</fullName>
    </recommendedName>
</protein>
<dbReference type="SUPFAM" id="SSF53187">
    <property type="entry name" value="Zn-dependent exopeptidases"/>
    <property type="match status" value="1"/>
</dbReference>
<gene>
    <name evidence="1" type="ORF">METZ01_LOCUS435996</name>
</gene>
<name>A0A382YIM9_9ZZZZ</name>